<dbReference type="PANTHER" id="PTHR33138">
    <property type="entry name" value="OS01G0690200 PROTEIN"/>
    <property type="match status" value="1"/>
</dbReference>
<protein>
    <recommendedName>
        <fullName evidence="5">Wall-associated receptor kinase galacturonan-binding domain-containing protein</fullName>
    </recommendedName>
</protein>
<dbReference type="PANTHER" id="PTHR33138:SF30">
    <property type="entry name" value="LEAF RUST 10 DISEASE-RESISTANCE LOCUS RECEPTOR-LIKE PROTEIN KINASE-LIKE 2.7"/>
    <property type="match status" value="1"/>
</dbReference>
<evidence type="ECO:0000313" key="6">
    <source>
        <dbReference type="EMBL" id="RVW33855.1"/>
    </source>
</evidence>
<feature type="transmembrane region" description="Helical" evidence="3">
    <location>
        <begin position="284"/>
        <end position="308"/>
    </location>
</feature>
<reference evidence="6 7" key="1">
    <citation type="journal article" date="2018" name="PLoS Genet.">
        <title>Population sequencing reveals clonal diversity and ancestral inbreeding in the grapevine cultivar Chardonnay.</title>
        <authorList>
            <person name="Roach M.J."/>
            <person name="Johnson D.L."/>
            <person name="Bohlmann J."/>
            <person name="van Vuuren H.J."/>
            <person name="Jones S.J."/>
            <person name="Pretorius I.S."/>
            <person name="Schmidt S.A."/>
            <person name="Borneman A.R."/>
        </authorList>
    </citation>
    <scope>NUCLEOTIDE SEQUENCE [LARGE SCALE GENOMIC DNA]</scope>
    <source>
        <strain evidence="7">cv. Chardonnay</strain>
        <tissue evidence="6">Leaf</tissue>
    </source>
</reference>
<comment type="subcellular location">
    <subcellularLocation>
        <location evidence="1">Membrane</location>
        <topology evidence="1">Single-pass membrane protein</topology>
    </subcellularLocation>
</comment>
<dbReference type="InterPro" id="IPR025287">
    <property type="entry name" value="WAK_GUB"/>
</dbReference>
<evidence type="ECO:0000256" key="2">
    <source>
        <dbReference type="ARBA" id="ARBA00022729"/>
    </source>
</evidence>
<accession>A0A438DEE6</accession>
<proteinExistence type="predicted"/>
<dbReference type="GO" id="GO:0016020">
    <property type="term" value="C:membrane"/>
    <property type="evidence" value="ECO:0007669"/>
    <property type="project" value="UniProtKB-SubCell"/>
</dbReference>
<gene>
    <name evidence="6" type="ORF">CK203_089099</name>
</gene>
<dbReference type="Proteomes" id="UP000288805">
    <property type="component" value="Unassembled WGS sequence"/>
</dbReference>
<sequence>MMLNKEKLVGVGLITLLHLCFFSVCVAGQNQPCRPSSCGDMLNISDPFRLKGDPSGCGDSRYELACENNRTILNLYRGKYYVEEINYQNYSIRVVDPGLKKGNCLSTPLYHLTPENFSYDHPYAWPYDWGFRTTVLMSCSRPISDDKFIPITSCNSTNGTTSSSSQPYHYALSGDGESLQVGDLPGSCTIGKSIFSKLGAASEPGNRSMSSLQDQLLLGIELSFLQIQCIRECRVKGQSCYMDYTVNSVKCDDPNSCKDLSDDCYKPIWLKGLIIILQIIFASIYTPIIAAGILGRALLGVVLSYGIYKLRQRHISKHDTTKEIP</sequence>
<dbReference type="GO" id="GO:0030247">
    <property type="term" value="F:polysaccharide binding"/>
    <property type="evidence" value="ECO:0007669"/>
    <property type="project" value="InterPro"/>
</dbReference>
<keyword evidence="3" id="KW-1133">Transmembrane helix</keyword>
<dbReference type="EMBL" id="QGNW01001663">
    <property type="protein sequence ID" value="RVW33855.1"/>
    <property type="molecule type" value="Genomic_DNA"/>
</dbReference>
<name>A0A438DEE6_VITVI</name>
<feature type="signal peptide" evidence="4">
    <location>
        <begin position="1"/>
        <end position="27"/>
    </location>
</feature>
<feature type="domain" description="Wall-associated receptor kinase galacturonan-binding" evidence="5">
    <location>
        <begin position="33"/>
        <end position="96"/>
    </location>
</feature>
<keyword evidence="2 4" id="KW-0732">Signal</keyword>
<dbReference type="Gramene" id="Vitis16g01700.t01">
    <property type="protein sequence ID" value="Vitis16g01700.t01.CDS"/>
    <property type="gene ID" value="Vitis16g01700"/>
</dbReference>
<dbReference type="AlphaFoldDB" id="A0A438DEE6"/>
<evidence type="ECO:0000256" key="3">
    <source>
        <dbReference type="SAM" id="Phobius"/>
    </source>
</evidence>
<evidence type="ECO:0000256" key="4">
    <source>
        <dbReference type="SAM" id="SignalP"/>
    </source>
</evidence>
<comment type="caution">
    <text evidence="6">The sequence shown here is derived from an EMBL/GenBank/DDBJ whole genome shotgun (WGS) entry which is preliminary data.</text>
</comment>
<evidence type="ECO:0000256" key="1">
    <source>
        <dbReference type="ARBA" id="ARBA00004167"/>
    </source>
</evidence>
<dbReference type="Pfam" id="PF13947">
    <property type="entry name" value="GUB_WAK_bind"/>
    <property type="match status" value="1"/>
</dbReference>
<evidence type="ECO:0000313" key="7">
    <source>
        <dbReference type="Proteomes" id="UP000288805"/>
    </source>
</evidence>
<evidence type="ECO:0000259" key="5">
    <source>
        <dbReference type="Pfam" id="PF13947"/>
    </source>
</evidence>
<keyword evidence="3" id="KW-0472">Membrane</keyword>
<feature type="chain" id="PRO_5019375292" description="Wall-associated receptor kinase galacturonan-binding domain-containing protein" evidence="4">
    <location>
        <begin position="28"/>
        <end position="325"/>
    </location>
</feature>
<organism evidence="6 7">
    <name type="scientific">Vitis vinifera</name>
    <name type="common">Grape</name>
    <dbReference type="NCBI Taxonomy" id="29760"/>
    <lineage>
        <taxon>Eukaryota</taxon>
        <taxon>Viridiplantae</taxon>
        <taxon>Streptophyta</taxon>
        <taxon>Embryophyta</taxon>
        <taxon>Tracheophyta</taxon>
        <taxon>Spermatophyta</taxon>
        <taxon>Magnoliopsida</taxon>
        <taxon>eudicotyledons</taxon>
        <taxon>Gunneridae</taxon>
        <taxon>Pentapetalae</taxon>
        <taxon>rosids</taxon>
        <taxon>Vitales</taxon>
        <taxon>Vitaceae</taxon>
        <taxon>Viteae</taxon>
        <taxon>Vitis</taxon>
    </lineage>
</organism>
<keyword evidence="3" id="KW-0812">Transmembrane</keyword>